<dbReference type="OrthoDB" id="9771846at2"/>
<dbReference type="PANTHER" id="PTHR34136">
    <property type="match status" value="1"/>
</dbReference>
<evidence type="ECO:0000256" key="1">
    <source>
        <dbReference type="ARBA" id="ARBA00022676"/>
    </source>
</evidence>
<organism evidence="6 7">
    <name type="scientific">Thermanaeromonas toyohensis ToBE</name>
    <dbReference type="NCBI Taxonomy" id="698762"/>
    <lineage>
        <taxon>Bacteria</taxon>
        <taxon>Bacillati</taxon>
        <taxon>Bacillota</taxon>
        <taxon>Clostridia</taxon>
        <taxon>Neomoorellales</taxon>
        <taxon>Neomoorellaceae</taxon>
        <taxon>Thermanaeromonas</taxon>
    </lineage>
</organism>
<dbReference type="PANTHER" id="PTHR34136:SF1">
    <property type="entry name" value="UDP-N-ACETYL-D-MANNOSAMINURONIC ACID TRANSFERASE"/>
    <property type="match status" value="1"/>
</dbReference>
<keyword evidence="3 5" id="KW-0777">Teichoic acid biosynthesis</keyword>
<evidence type="ECO:0000313" key="6">
    <source>
        <dbReference type="EMBL" id="SMB89575.1"/>
    </source>
</evidence>
<comment type="pathway">
    <text evidence="5">Cell wall biogenesis; teichoic acid biosynthesis.</text>
</comment>
<comment type="similarity">
    <text evidence="5">Belongs to the glycosyltransferase 26 family. TagA/TarA subfamily.</text>
</comment>
<dbReference type="Proteomes" id="UP000192569">
    <property type="component" value="Chromosome I"/>
</dbReference>
<dbReference type="GO" id="GO:0071555">
    <property type="term" value="P:cell wall organization"/>
    <property type="evidence" value="ECO:0007669"/>
    <property type="project" value="UniProtKB-KW"/>
</dbReference>
<comment type="catalytic activity">
    <reaction evidence="5">
        <text>UDP-N-acetyl-alpha-D-mannosamine + N-acetyl-alpha-D-glucosaminyl-di-trans,octa-cis-undecaprenyl diphosphate = N-acetyl-beta-D-mannosaminyl-(1-&gt;4)-N-acetyl-alpha-D-glucosaminyl di-trans,octa-cis-undecaprenyl diphosphate + UDP + H(+)</text>
        <dbReference type="Rhea" id="RHEA:16053"/>
        <dbReference type="ChEBI" id="CHEBI:15378"/>
        <dbReference type="ChEBI" id="CHEBI:58223"/>
        <dbReference type="ChEBI" id="CHEBI:62959"/>
        <dbReference type="ChEBI" id="CHEBI:68623"/>
        <dbReference type="ChEBI" id="CHEBI:132210"/>
        <dbReference type="EC" id="2.4.1.187"/>
    </reaction>
</comment>
<accession>A0A1W1V8D5</accession>
<dbReference type="CDD" id="cd06533">
    <property type="entry name" value="Glyco_transf_WecG_TagA"/>
    <property type="match status" value="1"/>
</dbReference>
<evidence type="ECO:0000256" key="4">
    <source>
        <dbReference type="ARBA" id="ARBA00023316"/>
    </source>
</evidence>
<gene>
    <name evidence="6" type="ORF">SAMN00808754_0177</name>
</gene>
<name>A0A1W1V8D5_9FIRM</name>
<dbReference type="GO" id="GO:0019350">
    <property type="term" value="P:teichoic acid biosynthetic process"/>
    <property type="evidence" value="ECO:0007669"/>
    <property type="project" value="UniProtKB-UniRule"/>
</dbReference>
<dbReference type="STRING" id="698762.SAMN00808754_0177"/>
<dbReference type="AlphaFoldDB" id="A0A1W1V8D5"/>
<comment type="function">
    <text evidence="5">Catalyzes the conversion of GlcNAc-PP-undecaprenol into ManNAc-GlcNAc-PP-undecaprenol, the first committed lipid intermediate in the de novo synthesis of teichoic acid.</text>
</comment>
<evidence type="ECO:0000256" key="5">
    <source>
        <dbReference type="HAMAP-Rule" id="MF_02070"/>
    </source>
</evidence>
<sequence length="244" mass="27180">MLGCRVDGFTLKEAVELLSCFIASGKPHHVVTLNAEMAYRALHDPELKDIINRADLVTPDGAGVVWATRILGTPVPERVAGIDLVQALAWQAAEKGWRLFLYGGVPGVAEEAARKLKERHPGLNIIGTSHGYLSKEEERELLQHLKENRPHLLLVALGSPKQEYWIAQHLKELGVPVAIGVGGSLDVLAGRIRRAPRFMQGLGLEWLYRVLQEPKRVKRVLALPKFIIAVLTQARKLKRTKRLK</sequence>
<dbReference type="InterPro" id="IPR034714">
    <property type="entry name" value="TagA_TarA"/>
</dbReference>
<proteinExistence type="inferred from homology"/>
<reference evidence="6 7" key="1">
    <citation type="submission" date="2017-04" db="EMBL/GenBank/DDBJ databases">
        <authorList>
            <person name="Afonso C.L."/>
            <person name="Miller P.J."/>
            <person name="Scott M.A."/>
            <person name="Spackman E."/>
            <person name="Goraichik I."/>
            <person name="Dimitrov K.M."/>
            <person name="Suarez D.L."/>
            <person name="Swayne D.E."/>
        </authorList>
    </citation>
    <scope>NUCLEOTIDE SEQUENCE [LARGE SCALE GENOMIC DNA]</scope>
    <source>
        <strain evidence="6 7">ToBE</strain>
    </source>
</reference>
<dbReference type="HAMAP" id="MF_02070">
    <property type="entry name" value="TagA_TarA"/>
    <property type="match status" value="1"/>
</dbReference>
<dbReference type="RefSeq" id="WP_084663126.1">
    <property type="nucleotide sequence ID" value="NZ_LT838272.1"/>
</dbReference>
<dbReference type="EC" id="2.4.1.187" evidence="5"/>
<evidence type="ECO:0000256" key="2">
    <source>
        <dbReference type="ARBA" id="ARBA00022679"/>
    </source>
</evidence>
<dbReference type="UniPathway" id="UPA00632"/>
<protein>
    <recommendedName>
        <fullName evidence="5">N-acetylglucosaminyldiphosphoundecaprenol N-acetyl-beta-D-mannosaminyltransferase</fullName>
        <ecNumber evidence="5">2.4.1.187</ecNumber>
    </recommendedName>
    <alternativeName>
        <fullName evidence="5">N-acetylmannosaminyltransferase</fullName>
    </alternativeName>
    <alternativeName>
        <fullName evidence="5">UDP-N-acetylmannosamine transferase</fullName>
    </alternativeName>
    <alternativeName>
        <fullName evidence="5">UDP-N-acetylmannosamine:N-acetylglucosaminyl pyrophosphorylundecaprenol N-acetylmannosaminyltransferase</fullName>
    </alternativeName>
</protein>
<keyword evidence="7" id="KW-1185">Reference proteome</keyword>
<dbReference type="EMBL" id="LT838272">
    <property type="protein sequence ID" value="SMB89575.1"/>
    <property type="molecule type" value="Genomic_DNA"/>
</dbReference>
<dbReference type="InterPro" id="IPR004629">
    <property type="entry name" value="WecG_TagA_CpsF"/>
</dbReference>
<keyword evidence="4 5" id="KW-0961">Cell wall biogenesis/degradation</keyword>
<keyword evidence="2 5" id="KW-0808">Transferase</keyword>
<evidence type="ECO:0000313" key="7">
    <source>
        <dbReference type="Proteomes" id="UP000192569"/>
    </source>
</evidence>
<dbReference type="GO" id="GO:0047244">
    <property type="term" value="F:N-acetylglucosaminyldiphosphoundecaprenol N-acetyl-beta-D-mannosaminyltransferase activity"/>
    <property type="evidence" value="ECO:0007669"/>
    <property type="project" value="UniProtKB-UniRule"/>
</dbReference>
<dbReference type="Pfam" id="PF03808">
    <property type="entry name" value="Glyco_tran_WecG"/>
    <property type="match status" value="1"/>
</dbReference>
<keyword evidence="1 5" id="KW-0328">Glycosyltransferase</keyword>
<evidence type="ECO:0000256" key="3">
    <source>
        <dbReference type="ARBA" id="ARBA00022944"/>
    </source>
</evidence>
<dbReference type="NCBIfam" id="TIGR00696">
    <property type="entry name" value="wecG_tagA_cpsF"/>
    <property type="match status" value="1"/>
</dbReference>